<keyword evidence="1" id="KW-0175">Coiled coil</keyword>
<organism evidence="2 3">
    <name type="scientific">Tubulinosema ratisbonensis</name>
    <dbReference type="NCBI Taxonomy" id="291195"/>
    <lineage>
        <taxon>Eukaryota</taxon>
        <taxon>Fungi</taxon>
        <taxon>Fungi incertae sedis</taxon>
        <taxon>Microsporidia</taxon>
        <taxon>Tubulinosematoidea</taxon>
        <taxon>Tubulinosematidae</taxon>
        <taxon>Tubulinosema</taxon>
    </lineage>
</organism>
<dbReference type="EMBL" id="RCSS01000132">
    <property type="protein sequence ID" value="RVD92851.1"/>
    <property type="molecule type" value="Genomic_DNA"/>
</dbReference>
<evidence type="ECO:0000256" key="1">
    <source>
        <dbReference type="SAM" id="Coils"/>
    </source>
</evidence>
<proteinExistence type="predicted"/>
<sequence length="569" mass="67426">MTEIHKKIEILSERIKNSSYLEDKLLSLEELNIIADTYPDLVAVSISDHIFSTFDDNTHFMEIYILKKGFTCEIGQELSEIFFKNHNTLSKIYDTLFMHLKNENFDYSDLIIELLLILFVHSLNLPNSIKILDYHSFINSLLVNQLKKTNLNINFYKIISKNNSIKNENFFLELQSIFLKNSNDYANLNNLLILLLENNYFIFVSLFLINNPSLSISLGFLNSFEIILNSLANGVNESIGTLIFLLKDNFMNQRLFLEHKIPRNILFLISDLFLENNFNFLPNYIKDNNYKGMYHTLLFNDSNIELVIDNLINHFHKKNDYFYLLVYLIFKKRNETSLLNKYKDDWLVLSFYSYFYSFTLNSKINIINSEKDILSLLIFKIKNESVIKNELIIYLYKEFTTSLIIKSLSLFYLMINNILVEKNEFVILFYLKESMNYICKIEYLPQEIISDLVILINNLISNLIFDKSHVLICINNIKEINQVNNINQSNETNQHKEYYEEINQINKINEKSNQNNEINEEINKKVENESNNSNFIKDLKSNLEDRTKKYKKIIDKFINKEEENDVHDL</sequence>
<evidence type="ECO:0000313" key="2">
    <source>
        <dbReference type="EMBL" id="RVD92851.1"/>
    </source>
</evidence>
<dbReference type="Proteomes" id="UP000282876">
    <property type="component" value="Unassembled WGS sequence"/>
</dbReference>
<dbReference type="VEuPathDB" id="MicrosporidiaDB:TUBRATIS_006290"/>
<reference evidence="2 3" key="1">
    <citation type="submission" date="2018-10" db="EMBL/GenBank/DDBJ databases">
        <title>Draft genome sequence of the microsporidian Tubulinosema ratisbonensis.</title>
        <authorList>
            <person name="Polonais V."/>
            <person name="Peyretaillade E."/>
            <person name="Niehus S."/>
            <person name="Wawrzyniak I."/>
            <person name="Franchet A."/>
            <person name="Gaspin C."/>
            <person name="Reichstadt M."/>
            <person name="Belser C."/>
            <person name="Labadie K."/>
            <person name="Delbac F."/>
            <person name="Ferrandon D."/>
        </authorList>
    </citation>
    <scope>NUCLEOTIDE SEQUENCE [LARGE SCALE GENOMIC DNA]</scope>
    <source>
        <strain evidence="2 3">Franzen</strain>
    </source>
</reference>
<name>A0A437ANQ4_9MICR</name>
<protein>
    <submittedName>
        <fullName evidence="2">Uncharacterized protein</fullName>
    </submittedName>
</protein>
<accession>A0A437ANQ4</accession>
<dbReference type="AlphaFoldDB" id="A0A437ANQ4"/>
<evidence type="ECO:0000313" key="3">
    <source>
        <dbReference type="Proteomes" id="UP000282876"/>
    </source>
</evidence>
<comment type="caution">
    <text evidence="2">The sequence shown here is derived from an EMBL/GenBank/DDBJ whole genome shotgun (WGS) entry which is preliminary data.</text>
</comment>
<feature type="coiled-coil region" evidence="1">
    <location>
        <begin position="508"/>
        <end position="556"/>
    </location>
</feature>
<keyword evidence="3" id="KW-1185">Reference proteome</keyword>
<gene>
    <name evidence="2" type="ORF">TUBRATIS_006290</name>
</gene>
<dbReference type="OrthoDB" id="2189189at2759"/>